<dbReference type="AlphaFoldDB" id="A0A6A5U111"/>
<reference evidence="2" key="1">
    <citation type="journal article" date="2020" name="Stud. Mycol.">
        <title>101 Dothideomycetes genomes: a test case for predicting lifestyles and emergence of pathogens.</title>
        <authorList>
            <person name="Haridas S."/>
            <person name="Albert R."/>
            <person name="Binder M."/>
            <person name="Bloem J."/>
            <person name="Labutti K."/>
            <person name="Salamov A."/>
            <person name="Andreopoulos B."/>
            <person name="Baker S."/>
            <person name="Barry K."/>
            <person name="Bills G."/>
            <person name="Bluhm B."/>
            <person name="Cannon C."/>
            <person name="Castanera R."/>
            <person name="Culley D."/>
            <person name="Daum C."/>
            <person name="Ezra D."/>
            <person name="Gonzalez J."/>
            <person name="Henrissat B."/>
            <person name="Kuo A."/>
            <person name="Liang C."/>
            <person name="Lipzen A."/>
            <person name="Lutzoni F."/>
            <person name="Magnuson J."/>
            <person name="Mondo S."/>
            <person name="Nolan M."/>
            <person name="Ohm R."/>
            <person name="Pangilinan J."/>
            <person name="Park H.-J."/>
            <person name="Ramirez L."/>
            <person name="Alfaro M."/>
            <person name="Sun H."/>
            <person name="Tritt A."/>
            <person name="Yoshinaga Y."/>
            <person name="Zwiers L.-H."/>
            <person name="Turgeon B."/>
            <person name="Goodwin S."/>
            <person name="Spatafora J."/>
            <person name="Crous P."/>
            <person name="Grigoriev I."/>
        </authorList>
    </citation>
    <scope>NUCLEOTIDE SEQUENCE</scope>
    <source>
        <strain evidence="2">CBS 675.92</strain>
    </source>
</reference>
<accession>A0A6A5U111</accession>
<sequence length="150" mass="17687">MAYEHDTYAQDIYSTDRNASYYQDQAPTDYPYEPKNTGPNEHFNLQEGAYSYPDLHALGQQGKQTRAQKKEQRKARDAHFKQLRKDGSLPKLSKEMKVEARKEYKECRRWKREEAGRRKEEGRRQKEGGRKGERRKKDGGRRKEGGCVVM</sequence>
<keyword evidence="3" id="KW-1185">Reference proteome</keyword>
<feature type="region of interest" description="Disordered" evidence="1">
    <location>
        <begin position="1"/>
        <end position="150"/>
    </location>
</feature>
<name>A0A6A5U111_9PLEO</name>
<feature type="compositionally biased region" description="Polar residues" evidence="1">
    <location>
        <begin position="12"/>
        <end position="26"/>
    </location>
</feature>
<dbReference type="Proteomes" id="UP000800035">
    <property type="component" value="Unassembled WGS sequence"/>
</dbReference>
<gene>
    <name evidence="2" type="ORF">CC80DRAFT_490934</name>
</gene>
<proteinExistence type="predicted"/>
<evidence type="ECO:0000313" key="2">
    <source>
        <dbReference type="EMBL" id="KAF1958338.1"/>
    </source>
</evidence>
<dbReference type="EMBL" id="ML976987">
    <property type="protein sequence ID" value="KAF1958338.1"/>
    <property type="molecule type" value="Genomic_DNA"/>
</dbReference>
<protein>
    <submittedName>
        <fullName evidence="2">Uncharacterized protein</fullName>
    </submittedName>
</protein>
<evidence type="ECO:0000256" key="1">
    <source>
        <dbReference type="SAM" id="MobiDB-lite"/>
    </source>
</evidence>
<feature type="compositionally biased region" description="Basic and acidic residues" evidence="1">
    <location>
        <begin position="68"/>
        <end position="131"/>
    </location>
</feature>
<feature type="compositionally biased region" description="Basic and acidic residues" evidence="1">
    <location>
        <begin position="141"/>
        <end position="150"/>
    </location>
</feature>
<organism evidence="2 3">
    <name type="scientific">Byssothecium circinans</name>
    <dbReference type="NCBI Taxonomy" id="147558"/>
    <lineage>
        <taxon>Eukaryota</taxon>
        <taxon>Fungi</taxon>
        <taxon>Dikarya</taxon>
        <taxon>Ascomycota</taxon>
        <taxon>Pezizomycotina</taxon>
        <taxon>Dothideomycetes</taxon>
        <taxon>Pleosporomycetidae</taxon>
        <taxon>Pleosporales</taxon>
        <taxon>Massarineae</taxon>
        <taxon>Massarinaceae</taxon>
        <taxon>Byssothecium</taxon>
    </lineage>
</organism>
<evidence type="ECO:0000313" key="3">
    <source>
        <dbReference type="Proteomes" id="UP000800035"/>
    </source>
</evidence>